<dbReference type="AlphaFoldDB" id="A0AAD2D6D1"/>
<evidence type="ECO:0000256" key="2">
    <source>
        <dbReference type="ARBA" id="ARBA00023110"/>
    </source>
</evidence>
<dbReference type="FunFam" id="2.40.100.10:FF:000025">
    <property type="entry name" value="Peptidyl-prolyl cis-trans isomerase CYP19-2"/>
    <property type="match status" value="1"/>
</dbReference>
<dbReference type="InterPro" id="IPR024936">
    <property type="entry name" value="Cyclophilin-type_PPIase"/>
</dbReference>
<name>A0AAD2D6D1_EUPCR</name>
<dbReference type="PANTHER" id="PTHR11071">
    <property type="entry name" value="PEPTIDYL-PROLYL CIS-TRANS ISOMERASE"/>
    <property type="match status" value="1"/>
</dbReference>
<gene>
    <name evidence="6" type="ORF">ECRASSUSDP1_LOCUS22850</name>
</gene>
<comment type="similarity">
    <text evidence="4">Belongs to the cyclophilin-type PPIase family.</text>
</comment>
<evidence type="ECO:0000313" key="6">
    <source>
        <dbReference type="EMBL" id="CAI2381395.1"/>
    </source>
</evidence>
<comment type="function">
    <text evidence="4">PPIases accelerate the folding of proteins. It catalyzes the cis-trans isomerization of proline imidic peptide bonds in oligopeptides.</text>
</comment>
<dbReference type="GO" id="GO:0003755">
    <property type="term" value="F:peptidyl-prolyl cis-trans isomerase activity"/>
    <property type="evidence" value="ECO:0007669"/>
    <property type="project" value="UniProtKB-UniRule"/>
</dbReference>
<reference evidence="6" key="1">
    <citation type="submission" date="2023-07" db="EMBL/GenBank/DDBJ databases">
        <authorList>
            <consortium name="AG Swart"/>
            <person name="Singh M."/>
            <person name="Singh A."/>
            <person name="Seah K."/>
            <person name="Emmerich C."/>
        </authorList>
    </citation>
    <scope>NUCLEOTIDE SEQUENCE</scope>
    <source>
        <strain evidence="6">DP1</strain>
    </source>
</reference>
<dbReference type="Pfam" id="PF00160">
    <property type="entry name" value="Pro_isomerase"/>
    <property type="match status" value="1"/>
</dbReference>
<dbReference type="InterPro" id="IPR002130">
    <property type="entry name" value="Cyclophilin-type_PPIase_dom"/>
</dbReference>
<keyword evidence="2 4" id="KW-0697">Rotamase</keyword>
<dbReference type="PROSITE" id="PS50072">
    <property type="entry name" value="CSA_PPIASE_2"/>
    <property type="match status" value="1"/>
</dbReference>
<comment type="catalytic activity">
    <reaction evidence="1 4">
        <text>[protein]-peptidylproline (omega=180) = [protein]-peptidylproline (omega=0)</text>
        <dbReference type="Rhea" id="RHEA:16237"/>
        <dbReference type="Rhea" id="RHEA-COMP:10747"/>
        <dbReference type="Rhea" id="RHEA-COMP:10748"/>
        <dbReference type="ChEBI" id="CHEBI:83833"/>
        <dbReference type="ChEBI" id="CHEBI:83834"/>
        <dbReference type="EC" id="5.2.1.8"/>
    </reaction>
</comment>
<dbReference type="EMBL" id="CAMPGE010023458">
    <property type="protein sequence ID" value="CAI2381395.1"/>
    <property type="molecule type" value="Genomic_DNA"/>
</dbReference>
<dbReference type="PRINTS" id="PR00153">
    <property type="entry name" value="CSAPPISMRASE"/>
</dbReference>
<dbReference type="InterPro" id="IPR029000">
    <property type="entry name" value="Cyclophilin-like_dom_sf"/>
</dbReference>
<protein>
    <recommendedName>
        <fullName evidence="4">Peptidyl-prolyl cis-trans isomerase</fullName>
        <shortName evidence="4">PPIase</shortName>
        <ecNumber evidence="4">5.2.1.8</ecNumber>
    </recommendedName>
</protein>
<accession>A0AAD2D6D1</accession>
<evidence type="ECO:0000259" key="5">
    <source>
        <dbReference type="PROSITE" id="PS50072"/>
    </source>
</evidence>
<dbReference type="Gene3D" id="2.40.100.10">
    <property type="entry name" value="Cyclophilin-like"/>
    <property type="match status" value="1"/>
</dbReference>
<keyword evidence="3 4" id="KW-0413">Isomerase</keyword>
<dbReference type="Proteomes" id="UP001295684">
    <property type="component" value="Unassembled WGS sequence"/>
</dbReference>
<evidence type="ECO:0000313" key="7">
    <source>
        <dbReference type="Proteomes" id="UP001295684"/>
    </source>
</evidence>
<dbReference type="PIRSF" id="PIRSF001467">
    <property type="entry name" value="Peptidylpro_ismrse"/>
    <property type="match status" value="1"/>
</dbReference>
<feature type="domain" description="PPIase cyclophilin-type" evidence="5">
    <location>
        <begin position="25"/>
        <end position="182"/>
    </location>
</feature>
<comment type="caution">
    <text evidence="6">The sequence shown here is derived from an EMBL/GenBank/DDBJ whole genome shotgun (WGS) entry which is preliminary data.</text>
</comment>
<evidence type="ECO:0000256" key="1">
    <source>
        <dbReference type="ARBA" id="ARBA00000971"/>
    </source>
</evidence>
<evidence type="ECO:0000256" key="4">
    <source>
        <dbReference type="RuleBase" id="RU363019"/>
    </source>
</evidence>
<evidence type="ECO:0000256" key="3">
    <source>
        <dbReference type="ARBA" id="ARBA00023235"/>
    </source>
</evidence>
<sequence length="185" mass="20914">MFSRLALRKFSIHVKTTHKVNPFVYMDISIDNQHQGRITYELFNKHVPRTSKNFLELCRGDKEKLTYKNSPFHRIIPGLLIQGGDIVNLDGTGGTSIYGDTFYDENYTFRHEGPGYLSMANNGVDTNSSQFFITTEAAPFYDYKNVVFGRVTDGMDLVEEIETYGNTNGSVNADIRISDCGVLSE</sequence>
<organism evidence="6 7">
    <name type="scientific">Euplotes crassus</name>
    <dbReference type="NCBI Taxonomy" id="5936"/>
    <lineage>
        <taxon>Eukaryota</taxon>
        <taxon>Sar</taxon>
        <taxon>Alveolata</taxon>
        <taxon>Ciliophora</taxon>
        <taxon>Intramacronucleata</taxon>
        <taxon>Spirotrichea</taxon>
        <taxon>Hypotrichia</taxon>
        <taxon>Euplotida</taxon>
        <taxon>Euplotidae</taxon>
        <taxon>Moneuplotes</taxon>
    </lineage>
</organism>
<proteinExistence type="inferred from homology"/>
<keyword evidence="7" id="KW-1185">Reference proteome</keyword>
<dbReference type="SUPFAM" id="SSF50891">
    <property type="entry name" value="Cyclophilin-like"/>
    <property type="match status" value="1"/>
</dbReference>
<dbReference type="EC" id="5.2.1.8" evidence="4"/>